<organism evidence="2 3">
    <name type="scientific">Rubripirellula tenax</name>
    <dbReference type="NCBI Taxonomy" id="2528015"/>
    <lineage>
        <taxon>Bacteria</taxon>
        <taxon>Pseudomonadati</taxon>
        <taxon>Planctomycetota</taxon>
        <taxon>Planctomycetia</taxon>
        <taxon>Pirellulales</taxon>
        <taxon>Pirellulaceae</taxon>
        <taxon>Rubripirellula</taxon>
    </lineage>
</organism>
<dbReference type="SUPFAM" id="SSF49299">
    <property type="entry name" value="PKD domain"/>
    <property type="match status" value="1"/>
</dbReference>
<reference evidence="2 3" key="1">
    <citation type="submission" date="2019-02" db="EMBL/GenBank/DDBJ databases">
        <title>Deep-cultivation of Planctomycetes and their phenomic and genomic characterization uncovers novel biology.</title>
        <authorList>
            <person name="Wiegand S."/>
            <person name="Jogler M."/>
            <person name="Boedeker C."/>
            <person name="Pinto D."/>
            <person name="Vollmers J."/>
            <person name="Rivas-Marin E."/>
            <person name="Kohn T."/>
            <person name="Peeters S.H."/>
            <person name="Heuer A."/>
            <person name="Rast P."/>
            <person name="Oberbeckmann S."/>
            <person name="Bunk B."/>
            <person name="Jeske O."/>
            <person name="Meyerdierks A."/>
            <person name="Storesund J.E."/>
            <person name="Kallscheuer N."/>
            <person name="Luecker S."/>
            <person name="Lage O.M."/>
            <person name="Pohl T."/>
            <person name="Merkel B.J."/>
            <person name="Hornburger P."/>
            <person name="Mueller R.-W."/>
            <person name="Bruemmer F."/>
            <person name="Labrenz M."/>
            <person name="Spormann A.M."/>
            <person name="Op Den Camp H."/>
            <person name="Overmann J."/>
            <person name="Amann R."/>
            <person name="Jetten M.S.M."/>
            <person name="Mascher T."/>
            <person name="Medema M.H."/>
            <person name="Devos D.P."/>
            <person name="Kaster A.-K."/>
            <person name="Ovreas L."/>
            <person name="Rohde M."/>
            <person name="Galperin M.Y."/>
            <person name="Jogler C."/>
        </authorList>
    </citation>
    <scope>NUCLEOTIDE SEQUENCE [LARGE SCALE GENOMIC DNA]</scope>
    <source>
        <strain evidence="2 3">Poly51</strain>
    </source>
</reference>
<sequence length="805" mass="83915">MMIAEGDSFSLSIPVSTAGLVGDATALIDWGDGTTSTGTVTGGNATGNIKIVLDYSLDSSGFFGNSASDPRRVKLQQAADAIVSRFTDTLDAVTPKQFVTVKPRIFHPSQGSPAKVEGDLFALPENPTIAANTIIVYAGARDLPAGTAGVGGGASISFSRTCIPGAQCNEAIANQNAIFSRGEPGVLASPATDIAPLYASISFDAPRKSLYYVGDDPSEIPIDGLDFLSIATHELAHALGFGTSDSWNTVTTSGSFAGTNAKAAYVGSGNVPLAPQHWAESVPAGQPSLMGPVIVGNARTAFSILDFAAMDDIGWDVVDLSATAAGNHVYADDGDYTISVTISGAVQGDIVYQDIRTVRVDNVAPTLTVVGNRTETVNQPFSIENIGTFIDPGFSNPSSNPATVEEFPFTIDWGDGTIDSGTATVDQLGGRDGTVTEGSFDGSHTYTTTGNKTVTVRVTDDNNGASEKMFTITVSEPPELILELDIPAIDEDQGADAATLTVRRTGAAPTTDQTITLSSSDIGEATVPATVVIPAGQTSATVSVAAVDDALLDGVQSVTISATGSGVSGGSVDVQVRDAESLSASFTGESTNEAGTPAIFFVLTRSNTDVDEAITVSVVGVNTTQLDLATSIELPAGVREVRLPVQPIDDDLPERSIRFDLTFSATNYDSASASFTLLDNEPAKFQNPVDRFDVSNGEGVTARDVLLVINQLARQTTPDLDPVNDSPGESFFDVNGDYQVTALDALQIINQLPRLVDEGSENLEAENLGSVSTEAVDHIFQSGDIFQAVASDWDLDDRDGEIRLF</sequence>
<dbReference type="GO" id="GO:0000272">
    <property type="term" value="P:polysaccharide catabolic process"/>
    <property type="evidence" value="ECO:0007669"/>
    <property type="project" value="InterPro"/>
</dbReference>
<keyword evidence="3" id="KW-1185">Reference proteome</keyword>
<dbReference type="CDD" id="cd00146">
    <property type="entry name" value="PKD"/>
    <property type="match status" value="1"/>
</dbReference>
<dbReference type="EMBL" id="SJPW01000008">
    <property type="protein sequence ID" value="TWU46081.1"/>
    <property type="molecule type" value="Genomic_DNA"/>
</dbReference>
<dbReference type="InterPro" id="IPR038081">
    <property type="entry name" value="CalX-like_sf"/>
</dbReference>
<gene>
    <name evidence="2" type="ORF">Poly51_54760</name>
</gene>
<dbReference type="SUPFAM" id="SSF141072">
    <property type="entry name" value="CalX-like"/>
    <property type="match status" value="2"/>
</dbReference>
<comment type="caution">
    <text evidence="2">The sequence shown here is derived from an EMBL/GenBank/DDBJ whole genome shotgun (WGS) entry which is preliminary data.</text>
</comment>
<dbReference type="Pfam" id="PF00404">
    <property type="entry name" value="Dockerin_1"/>
    <property type="match status" value="1"/>
</dbReference>
<dbReference type="OrthoDB" id="8198236at2"/>
<dbReference type="RefSeq" id="WP_146461742.1">
    <property type="nucleotide sequence ID" value="NZ_SJPW01000008.1"/>
</dbReference>
<dbReference type="InterPro" id="IPR035986">
    <property type="entry name" value="PKD_dom_sf"/>
</dbReference>
<protein>
    <recommendedName>
        <fullName evidence="1">PKD domain-containing protein</fullName>
    </recommendedName>
</protein>
<accession>A0A5C6EEC8</accession>
<dbReference type="Proteomes" id="UP000318288">
    <property type="component" value="Unassembled WGS sequence"/>
</dbReference>
<dbReference type="GO" id="GO:0004553">
    <property type="term" value="F:hydrolase activity, hydrolyzing O-glycosyl compounds"/>
    <property type="evidence" value="ECO:0007669"/>
    <property type="project" value="InterPro"/>
</dbReference>
<dbReference type="InterPro" id="IPR013783">
    <property type="entry name" value="Ig-like_fold"/>
</dbReference>
<evidence type="ECO:0000259" key="1">
    <source>
        <dbReference type="PROSITE" id="PS50093"/>
    </source>
</evidence>
<dbReference type="PROSITE" id="PS50093">
    <property type="entry name" value="PKD"/>
    <property type="match status" value="1"/>
</dbReference>
<dbReference type="InterPro" id="IPR000601">
    <property type="entry name" value="PKD_dom"/>
</dbReference>
<evidence type="ECO:0000313" key="2">
    <source>
        <dbReference type="EMBL" id="TWU46081.1"/>
    </source>
</evidence>
<feature type="domain" description="PKD" evidence="1">
    <location>
        <begin position="315"/>
        <end position="346"/>
    </location>
</feature>
<dbReference type="InterPro" id="IPR002105">
    <property type="entry name" value="Dockerin_1_rpt"/>
</dbReference>
<evidence type="ECO:0000313" key="3">
    <source>
        <dbReference type="Proteomes" id="UP000318288"/>
    </source>
</evidence>
<proteinExistence type="predicted"/>
<dbReference type="SUPFAM" id="SSF55486">
    <property type="entry name" value="Metalloproteases ('zincins'), catalytic domain"/>
    <property type="match status" value="1"/>
</dbReference>
<name>A0A5C6EEC8_9BACT</name>
<dbReference type="AlphaFoldDB" id="A0A5C6EEC8"/>
<dbReference type="Gene3D" id="2.60.40.10">
    <property type="entry name" value="Immunoglobulins"/>
    <property type="match status" value="1"/>
</dbReference>